<name>A0ABQ9U480_SAGOE</name>
<feature type="non-terminal residue" evidence="2">
    <location>
        <position position="1"/>
    </location>
</feature>
<dbReference type="PANTHER" id="PTHR13924:SF4">
    <property type="entry name" value="TRANSFORMING ACIDIC COILED-COIL-CONTAINING PROTEIN 3"/>
    <property type="match status" value="1"/>
</dbReference>
<evidence type="ECO:0000313" key="3">
    <source>
        <dbReference type="Proteomes" id="UP001266305"/>
    </source>
</evidence>
<feature type="region of interest" description="Disordered" evidence="1">
    <location>
        <begin position="438"/>
        <end position="463"/>
    </location>
</feature>
<dbReference type="EMBL" id="JASSZA010000016">
    <property type="protein sequence ID" value="KAK2091880.1"/>
    <property type="molecule type" value="Genomic_DNA"/>
</dbReference>
<evidence type="ECO:0000313" key="2">
    <source>
        <dbReference type="EMBL" id="KAK2091880.1"/>
    </source>
</evidence>
<organism evidence="2 3">
    <name type="scientific">Saguinus oedipus</name>
    <name type="common">Cotton-top tamarin</name>
    <name type="synonym">Oedipomidas oedipus</name>
    <dbReference type="NCBI Taxonomy" id="9490"/>
    <lineage>
        <taxon>Eukaryota</taxon>
        <taxon>Metazoa</taxon>
        <taxon>Chordata</taxon>
        <taxon>Craniata</taxon>
        <taxon>Vertebrata</taxon>
        <taxon>Euteleostomi</taxon>
        <taxon>Mammalia</taxon>
        <taxon>Eutheria</taxon>
        <taxon>Euarchontoglires</taxon>
        <taxon>Primates</taxon>
        <taxon>Haplorrhini</taxon>
        <taxon>Platyrrhini</taxon>
        <taxon>Cebidae</taxon>
        <taxon>Callitrichinae</taxon>
        <taxon>Saguinus</taxon>
    </lineage>
</organism>
<feature type="compositionally biased region" description="Polar residues" evidence="1">
    <location>
        <begin position="221"/>
        <end position="240"/>
    </location>
</feature>
<comment type="caution">
    <text evidence="2">The sequence shown here is derived from an EMBL/GenBank/DDBJ whole genome shotgun (WGS) entry which is preliminary data.</text>
</comment>
<feature type="compositionally biased region" description="Pro residues" evidence="1">
    <location>
        <begin position="443"/>
        <end position="456"/>
    </location>
</feature>
<keyword evidence="3" id="KW-1185">Reference proteome</keyword>
<dbReference type="InterPro" id="IPR039915">
    <property type="entry name" value="TACC"/>
</dbReference>
<feature type="region of interest" description="Disordered" evidence="1">
    <location>
        <begin position="154"/>
        <end position="307"/>
    </location>
</feature>
<protein>
    <submittedName>
        <fullName evidence="2">Uncharacterized protein</fullName>
    </submittedName>
</protein>
<feature type="region of interest" description="Disordered" evidence="1">
    <location>
        <begin position="1"/>
        <end position="49"/>
    </location>
</feature>
<feature type="region of interest" description="Disordered" evidence="1">
    <location>
        <begin position="319"/>
        <end position="364"/>
    </location>
</feature>
<proteinExistence type="predicted"/>
<gene>
    <name evidence="2" type="ORF">P7K49_031164</name>
</gene>
<feature type="compositionally biased region" description="Polar residues" evidence="1">
    <location>
        <begin position="189"/>
        <end position="204"/>
    </location>
</feature>
<dbReference type="PANTHER" id="PTHR13924">
    <property type="entry name" value="TRANSFORMING ACIDIC COILED-COIL CONTAINING PROTEIN 1/2"/>
    <property type="match status" value="1"/>
</dbReference>
<dbReference type="Proteomes" id="UP001266305">
    <property type="component" value="Unassembled WGS sequence"/>
</dbReference>
<evidence type="ECO:0000256" key="1">
    <source>
        <dbReference type="SAM" id="MobiDB-lite"/>
    </source>
</evidence>
<feature type="compositionally biased region" description="Polar residues" evidence="1">
    <location>
        <begin position="37"/>
        <end position="47"/>
    </location>
</feature>
<accession>A0ABQ9U480</accession>
<sequence>QWPRPLPRSRNPAAPSSALQPSVLRNHSLPGVHHNQNESASLNNKNVSSEKRTENCNFLFLPLEVTRRSSVPCESQKEYVPPKNLAKAMKVTFQTPLRDPQKHRILSPSTASKLEAPLAQGNTLSQNSHLEWTQKENQQLIKAVDAKTTHGIIQKPVEADTDPLGDAGSTFGDGSSGEPGPGALADLDCSSSRQSPGSSENQMLSPGKLSGSPEQALEENVSGTQTLEAASAQMASSSRTGPIKLECDFSDGATSKRAPPPKRQGERSGLKPPLRRAAARQQQAPRVLEEDGGSGGEEPPELASHGSFHFDWDKLKYPNFTPFGGGTKSGCREAQPPESPKTRLGRLAAEPRSPTEEPGSHLSQQLLSALAEDTPVVQLAAETPGAELCWHLASHRLSGRPQRPGPGATETSSMHDVEEPPSGSLREATVVELDFLGALDAPVPDPPPDVPAPGGPPLSTGPIVDLLQYGQKDLDTAVKATQRRTRS</sequence>
<feature type="region of interest" description="Disordered" evidence="1">
    <location>
        <begin position="397"/>
        <end position="424"/>
    </location>
</feature>
<reference evidence="2 3" key="1">
    <citation type="submission" date="2023-05" db="EMBL/GenBank/DDBJ databases">
        <title>B98-5 Cell Line De Novo Hybrid Assembly: An Optical Mapping Approach.</title>
        <authorList>
            <person name="Kananen K."/>
            <person name="Auerbach J.A."/>
            <person name="Kautto E."/>
            <person name="Blachly J.S."/>
        </authorList>
    </citation>
    <scope>NUCLEOTIDE SEQUENCE [LARGE SCALE GENOMIC DNA]</scope>
    <source>
        <strain evidence="2">B95-8</strain>
        <tissue evidence="2">Cell line</tissue>
    </source>
</reference>